<dbReference type="Pfam" id="PF21082">
    <property type="entry name" value="MS_channel_3rd"/>
    <property type="match status" value="1"/>
</dbReference>
<keyword evidence="4 8" id="KW-0812">Transmembrane</keyword>
<evidence type="ECO:0000256" key="3">
    <source>
        <dbReference type="ARBA" id="ARBA00022475"/>
    </source>
</evidence>
<dbReference type="GO" id="GO:0008381">
    <property type="term" value="F:mechanosensitive monoatomic ion channel activity"/>
    <property type="evidence" value="ECO:0007669"/>
    <property type="project" value="InterPro"/>
</dbReference>
<dbReference type="RefSeq" id="WP_046147786.1">
    <property type="nucleotide sequence ID" value="NZ_KQ033914.1"/>
</dbReference>
<keyword evidence="9" id="KW-0732">Signal</keyword>
<sequence length="618" mass="71005">MKQLILCIATLSAIFLMPSRATSQIREKAEGLLNAVITENKTNDIPADSSAAIEDKLRQDSIRMQELELQLQEMKLNEIVLRNELSDALNKHITTDSLKKEEQRRSIDSLRTLTPGVHLIIDNDTLLTFYAKRGGVSAYDRAENAVNMIQKIGKNLSLKADSVYLFNSEYQTDVMYGEKVILSVTDQDALWLNTEREKLAKEYQSVVNNKILELKKEHSILQIAKRVALFILVLVVQYFLFKLTNYLFRKLRRRIIWLKQNKLKSITIRDYEFLNTHRQGRILIFLNNILRYIVLLIQLMFSVPMLFAIFPQTEHLAMRLFTYIIEPIKMVLKSVIEYIPNLFIIIVIYYCVKYIIKGIQYIANEIESEKLKITGFYPDWAQPSFNIIRFLLYAFMIAMIYPYLPGSDSGVFQGISVFVGLIVSLGSSTVIGNIIAGLVITYMRPFKLGDRIKLNETTGNVIEKTPFVTRIRTPKNEVVTIPNSFIMSSHTVNYSASARQFGLIIHSTVSIGYDVPWRQVHQLLVNAARSTPGVMSHPKPFVLETELQDYYPCYQINAYIKEADQLSQIYSDLHQNIQDVFNEAGIEIMSPHYYAERDGSAVTIPAEYQQKPDSPDKK</sequence>
<evidence type="ECO:0000256" key="7">
    <source>
        <dbReference type="SAM" id="Coils"/>
    </source>
</evidence>
<protein>
    <recommendedName>
        <fullName evidence="14">Mechanosensitive ion channel family protein</fullName>
    </recommendedName>
</protein>
<evidence type="ECO:0000256" key="2">
    <source>
        <dbReference type="ARBA" id="ARBA00008017"/>
    </source>
</evidence>
<evidence type="ECO:0000313" key="12">
    <source>
        <dbReference type="EMBL" id="KKB45540.1"/>
    </source>
</evidence>
<dbReference type="Proteomes" id="UP000033047">
    <property type="component" value="Unassembled WGS sequence"/>
</dbReference>
<dbReference type="PANTHER" id="PTHR30221:SF18">
    <property type="entry name" value="SLL0590 PROTEIN"/>
    <property type="match status" value="1"/>
</dbReference>
<dbReference type="InterPro" id="IPR045275">
    <property type="entry name" value="MscS_archaea/bacteria_type"/>
</dbReference>
<comment type="similarity">
    <text evidence="2">Belongs to the MscS (TC 1.A.23) family.</text>
</comment>
<gene>
    <name evidence="12" type="ORF">HMPREF1535_04824</name>
</gene>
<dbReference type="SUPFAM" id="SSF82689">
    <property type="entry name" value="Mechanosensitive channel protein MscS (YggB), C-terminal domain"/>
    <property type="match status" value="1"/>
</dbReference>
<feature type="transmembrane region" description="Helical" evidence="8">
    <location>
        <begin position="330"/>
        <end position="352"/>
    </location>
</feature>
<comment type="subcellular location">
    <subcellularLocation>
        <location evidence="1">Cell membrane</location>
        <topology evidence="1">Multi-pass membrane protein</topology>
    </subcellularLocation>
</comment>
<evidence type="ECO:0000259" key="11">
    <source>
        <dbReference type="Pfam" id="PF21082"/>
    </source>
</evidence>
<organism evidence="12 13">
    <name type="scientific">Parabacteroides goldsteinii DSM 19448 = WAL 12034</name>
    <dbReference type="NCBI Taxonomy" id="927665"/>
    <lineage>
        <taxon>Bacteria</taxon>
        <taxon>Pseudomonadati</taxon>
        <taxon>Bacteroidota</taxon>
        <taxon>Bacteroidia</taxon>
        <taxon>Bacteroidales</taxon>
        <taxon>Tannerellaceae</taxon>
        <taxon>Parabacteroides</taxon>
    </lineage>
</organism>
<feature type="transmembrane region" description="Helical" evidence="8">
    <location>
        <begin position="387"/>
        <end position="404"/>
    </location>
</feature>
<keyword evidence="7" id="KW-0175">Coiled coil</keyword>
<name>A0A0F5IJP7_9BACT</name>
<dbReference type="InterPro" id="IPR006685">
    <property type="entry name" value="MscS_channel_2nd"/>
</dbReference>
<feature type="transmembrane region" description="Helical" evidence="8">
    <location>
        <begin position="410"/>
        <end position="443"/>
    </location>
</feature>
<evidence type="ECO:0000256" key="4">
    <source>
        <dbReference type="ARBA" id="ARBA00022692"/>
    </source>
</evidence>
<dbReference type="Gene3D" id="1.10.287.1260">
    <property type="match status" value="1"/>
</dbReference>
<dbReference type="STRING" id="927665.HMPREF1535_04824"/>
<evidence type="ECO:0000256" key="6">
    <source>
        <dbReference type="ARBA" id="ARBA00023136"/>
    </source>
</evidence>
<feature type="domain" description="Mechanosensitive ion channel MscS C-terminal" evidence="11">
    <location>
        <begin position="508"/>
        <end position="588"/>
    </location>
</feature>
<dbReference type="AlphaFoldDB" id="A0A0F5IJP7"/>
<dbReference type="InterPro" id="IPR023408">
    <property type="entry name" value="MscS_beta-dom_sf"/>
</dbReference>
<dbReference type="EMBL" id="AQHV01000028">
    <property type="protein sequence ID" value="KKB45540.1"/>
    <property type="molecule type" value="Genomic_DNA"/>
</dbReference>
<accession>A0A0F5IJP7</accession>
<evidence type="ECO:0000256" key="9">
    <source>
        <dbReference type="SAM" id="SignalP"/>
    </source>
</evidence>
<feature type="coiled-coil region" evidence="7">
    <location>
        <begin position="50"/>
        <end position="84"/>
    </location>
</feature>
<evidence type="ECO:0008006" key="14">
    <source>
        <dbReference type="Google" id="ProtNLM"/>
    </source>
</evidence>
<feature type="chain" id="PRO_5002488014" description="Mechanosensitive ion channel family protein" evidence="9">
    <location>
        <begin position="22"/>
        <end position="618"/>
    </location>
</feature>
<dbReference type="GO" id="GO:0005886">
    <property type="term" value="C:plasma membrane"/>
    <property type="evidence" value="ECO:0007669"/>
    <property type="project" value="UniProtKB-SubCell"/>
</dbReference>
<evidence type="ECO:0000313" key="13">
    <source>
        <dbReference type="Proteomes" id="UP000033047"/>
    </source>
</evidence>
<reference evidence="12 13" key="1">
    <citation type="submission" date="2013-04" db="EMBL/GenBank/DDBJ databases">
        <title>The Genome Sequence of Parabacteroides goldsteinii DSM 19448.</title>
        <authorList>
            <consortium name="The Broad Institute Genomics Platform"/>
            <person name="Earl A."/>
            <person name="Ward D."/>
            <person name="Feldgarden M."/>
            <person name="Gevers D."/>
            <person name="Martens E."/>
            <person name="Sakamoto M."/>
            <person name="Benno Y."/>
            <person name="Song Y."/>
            <person name="Liu C."/>
            <person name="Lee J."/>
            <person name="Bolanos M."/>
            <person name="Vaisanen M.L."/>
            <person name="Finegold S.M."/>
            <person name="Walker B."/>
            <person name="Young S."/>
            <person name="Zeng Q."/>
            <person name="Gargeya S."/>
            <person name="Fitzgerald M."/>
            <person name="Haas B."/>
            <person name="Abouelleil A."/>
            <person name="Allen A.W."/>
            <person name="Alvarado L."/>
            <person name="Arachchi H.M."/>
            <person name="Berlin A.M."/>
            <person name="Chapman S.B."/>
            <person name="Gainer-Dewar J."/>
            <person name="Goldberg J."/>
            <person name="Griggs A."/>
            <person name="Gujja S."/>
            <person name="Hansen M."/>
            <person name="Howarth C."/>
            <person name="Imamovic A."/>
            <person name="Ireland A."/>
            <person name="Larimer J."/>
            <person name="McCowan C."/>
            <person name="Murphy C."/>
            <person name="Pearson M."/>
            <person name="Poon T.W."/>
            <person name="Priest M."/>
            <person name="Roberts A."/>
            <person name="Saif S."/>
            <person name="Shea T."/>
            <person name="Sisk P."/>
            <person name="Sykes S."/>
            <person name="Wortman J."/>
            <person name="Nusbaum C."/>
            <person name="Birren B."/>
        </authorList>
    </citation>
    <scope>NUCLEOTIDE SEQUENCE [LARGE SCALE GENOMIC DNA]</scope>
    <source>
        <strain evidence="12 13">DSM 19448</strain>
    </source>
</reference>
<dbReference type="InterPro" id="IPR049278">
    <property type="entry name" value="MS_channel_C"/>
</dbReference>
<dbReference type="PATRIC" id="fig|927665.4.peg.4948"/>
<comment type="caution">
    <text evidence="12">The sequence shown here is derived from an EMBL/GenBank/DDBJ whole genome shotgun (WGS) entry which is preliminary data.</text>
</comment>
<dbReference type="InterPro" id="IPR011066">
    <property type="entry name" value="MscS_channel_C_sf"/>
</dbReference>
<dbReference type="PANTHER" id="PTHR30221">
    <property type="entry name" value="SMALL-CONDUCTANCE MECHANOSENSITIVE CHANNEL"/>
    <property type="match status" value="1"/>
</dbReference>
<evidence type="ECO:0000256" key="1">
    <source>
        <dbReference type="ARBA" id="ARBA00004651"/>
    </source>
</evidence>
<proteinExistence type="inferred from homology"/>
<keyword evidence="3" id="KW-1003">Cell membrane</keyword>
<feature type="signal peptide" evidence="9">
    <location>
        <begin position="1"/>
        <end position="21"/>
    </location>
</feature>
<dbReference type="SUPFAM" id="SSF50182">
    <property type="entry name" value="Sm-like ribonucleoproteins"/>
    <property type="match status" value="1"/>
</dbReference>
<dbReference type="HOGENOM" id="CLU_032048_1_0_10"/>
<feature type="domain" description="Mechanosensitive ion channel MscS" evidence="10">
    <location>
        <begin position="429"/>
        <end position="495"/>
    </location>
</feature>
<dbReference type="Gene3D" id="2.30.30.60">
    <property type="match status" value="1"/>
</dbReference>
<evidence type="ECO:0000256" key="5">
    <source>
        <dbReference type="ARBA" id="ARBA00022989"/>
    </source>
</evidence>
<dbReference type="Gene3D" id="3.30.70.100">
    <property type="match status" value="1"/>
</dbReference>
<evidence type="ECO:0000256" key="8">
    <source>
        <dbReference type="SAM" id="Phobius"/>
    </source>
</evidence>
<evidence type="ECO:0000259" key="10">
    <source>
        <dbReference type="Pfam" id="PF00924"/>
    </source>
</evidence>
<feature type="transmembrane region" description="Helical" evidence="8">
    <location>
        <begin position="289"/>
        <end position="310"/>
    </location>
</feature>
<keyword evidence="5 8" id="KW-1133">Transmembrane helix</keyword>
<dbReference type="InterPro" id="IPR010920">
    <property type="entry name" value="LSM_dom_sf"/>
</dbReference>
<keyword evidence="6 8" id="KW-0472">Membrane</keyword>
<feature type="transmembrane region" description="Helical" evidence="8">
    <location>
        <begin position="227"/>
        <end position="248"/>
    </location>
</feature>
<dbReference type="Pfam" id="PF00924">
    <property type="entry name" value="MS_channel_2nd"/>
    <property type="match status" value="1"/>
</dbReference>